<comment type="caution">
    <text evidence="2">The sequence shown here is derived from an EMBL/GenBank/DDBJ whole genome shotgun (WGS) entry which is preliminary data.</text>
</comment>
<feature type="compositionally biased region" description="Basic and acidic residues" evidence="1">
    <location>
        <begin position="160"/>
        <end position="171"/>
    </location>
</feature>
<gene>
    <name evidence="2" type="ORF">S12H4_28400</name>
</gene>
<organism evidence="2">
    <name type="scientific">marine sediment metagenome</name>
    <dbReference type="NCBI Taxonomy" id="412755"/>
    <lineage>
        <taxon>unclassified sequences</taxon>
        <taxon>metagenomes</taxon>
        <taxon>ecological metagenomes</taxon>
    </lineage>
</organism>
<feature type="non-terminal residue" evidence="2">
    <location>
        <position position="1"/>
    </location>
</feature>
<feature type="compositionally biased region" description="Basic and acidic residues" evidence="1">
    <location>
        <begin position="123"/>
        <end position="145"/>
    </location>
</feature>
<feature type="region of interest" description="Disordered" evidence="1">
    <location>
        <begin position="123"/>
        <end position="171"/>
    </location>
</feature>
<evidence type="ECO:0000256" key="1">
    <source>
        <dbReference type="SAM" id="MobiDB-lite"/>
    </source>
</evidence>
<name>X1VA91_9ZZZZ</name>
<dbReference type="AlphaFoldDB" id="X1VA91"/>
<evidence type="ECO:0000313" key="2">
    <source>
        <dbReference type="EMBL" id="GAJ02570.1"/>
    </source>
</evidence>
<sequence>TWNAQQKPTMNEKGEWTWQQKTINPDGTDEIQVVPFTGTPPADATQQWLLTRGIDPDSEKGRQMAEIIGGIRGRMEDPGKTARLKEAATAKTTAATQKGIATERGKVVDLNVKGASAYRNRWIDKETGEPKEGAPTRPEFLKEFSADVTPKAPTKPGVEAPKEAPGKAVEKTASDAIVKISHKYRTGGIKDEDIPSFIEAFKKKFPDPKNVKALLSSLNAQGYKGKAEVPKGAIFGTQKHE</sequence>
<accession>X1VA91</accession>
<proteinExistence type="predicted"/>
<reference evidence="2" key="1">
    <citation type="journal article" date="2014" name="Front. Microbiol.">
        <title>High frequency of phylogenetically diverse reductive dehalogenase-homologous genes in deep subseafloor sedimentary metagenomes.</title>
        <authorList>
            <person name="Kawai M."/>
            <person name="Futagami T."/>
            <person name="Toyoda A."/>
            <person name="Takaki Y."/>
            <person name="Nishi S."/>
            <person name="Hori S."/>
            <person name="Arai W."/>
            <person name="Tsubouchi T."/>
            <person name="Morono Y."/>
            <person name="Uchiyama I."/>
            <person name="Ito T."/>
            <person name="Fujiyama A."/>
            <person name="Inagaki F."/>
            <person name="Takami H."/>
        </authorList>
    </citation>
    <scope>NUCLEOTIDE SEQUENCE</scope>
    <source>
        <strain evidence="2">Expedition CK06-06</strain>
    </source>
</reference>
<protein>
    <submittedName>
        <fullName evidence="2">Uncharacterized protein</fullName>
    </submittedName>
</protein>
<dbReference type="EMBL" id="BARW01016287">
    <property type="protein sequence ID" value="GAJ02570.1"/>
    <property type="molecule type" value="Genomic_DNA"/>
</dbReference>